<keyword evidence="2" id="KW-1185">Reference proteome</keyword>
<evidence type="ECO:0000313" key="2">
    <source>
        <dbReference type="Proteomes" id="UP000321769"/>
    </source>
</evidence>
<organism evidence="1 2">
    <name type="scientific">Aeromicrobium flavum</name>
    <dbReference type="NCBI Taxonomy" id="416568"/>
    <lineage>
        <taxon>Bacteria</taxon>
        <taxon>Bacillati</taxon>
        <taxon>Actinomycetota</taxon>
        <taxon>Actinomycetes</taxon>
        <taxon>Propionibacteriales</taxon>
        <taxon>Nocardioidaceae</taxon>
        <taxon>Aeromicrobium</taxon>
    </lineage>
</organism>
<sequence length="91" mass="9421">MTKLSVVTPSVADMNDMEPTTPMVVDCDSCLVRCPAVCGDCVVSVLLGPPSDVAFDADERAALDTLAASGLVPPLRLVVGLNDPEPHRDAG</sequence>
<proteinExistence type="predicted"/>
<evidence type="ECO:0000313" key="1">
    <source>
        <dbReference type="EMBL" id="GEO87756.1"/>
    </source>
</evidence>
<name>A0A512HQP2_9ACTN</name>
<protein>
    <submittedName>
        <fullName evidence="1">Uncharacterized protein</fullName>
    </submittedName>
</protein>
<dbReference type="AlphaFoldDB" id="A0A512HQP2"/>
<accession>A0A512HQP2</accession>
<reference evidence="1 2" key="1">
    <citation type="submission" date="2019-07" db="EMBL/GenBank/DDBJ databases">
        <title>Whole genome shotgun sequence of Aeromicrobium flavum NBRC 107625.</title>
        <authorList>
            <person name="Hosoyama A."/>
            <person name="Uohara A."/>
            <person name="Ohji S."/>
            <person name="Ichikawa N."/>
        </authorList>
    </citation>
    <scope>NUCLEOTIDE SEQUENCE [LARGE SCALE GENOMIC DNA]</scope>
    <source>
        <strain evidence="1 2">NBRC 107625</strain>
    </source>
</reference>
<dbReference type="Proteomes" id="UP000321769">
    <property type="component" value="Unassembled WGS sequence"/>
</dbReference>
<gene>
    <name evidence="1" type="ORF">AFL01nite_00830</name>
</gene>
<comment type="caution">
    <text evidence="1">The sequence shown here is derived from an EMBL/GenBank/DDBJ whole genome shotgun (WGS) entry which is preliminary data.</text>
</comment>
<dbReference type="EMBL" id="BJZQ01000001">
    <property type="protein sequence ID" value="GEO87756.1"/>
    <property type="molecule type" value="Genomic_DNA"/>
</dbReference>